<accession>A0A1G8Q9R2</accession>
<dbReference type="PANTHER" id="PTHR31118">
    <property type="entry name" value="CYCLASE-LIKE PROTEIN 2"/>
    <property type="match status" value="1"/>
</dbReference>
<dbReference type="SUPFAM" id="SSF102198">
    <property type="entry name" value="Putative cyclase"/>
    <property type="match status" value="1"/>
</dbReference>
<dbReference type="Pfam" id="PF04199">
    <property type="entry name" value="Cyclase"/>
    <property type="match status" value="1"/>
</dbReference>
<dbReference type="GeneID" id="42307349"/>
<dbReference type="RefSeq" id="WP_052811866.1">
    <property type="nucleotide sequence ID" value="NZ_BJOA01000231.1"/>
</dbReference>
<dbReference type="OrthoDB" id="9796085at2"/>
<proteinExistence type="predicted"/>
<dbReference type="InterPro" id="IPR007325">
    <property type="entry name" value="KFase/CYL"/>
</dbReference>
<dbReference type="GO" id="GO:0004061">
    <property type="term" value="F:arylformamidase activity"/>
    <property type="evidence" value="ECO:0007669"/>
    <property type="project" value="InterPro"/>
</dbReference>
<gene>
    <name evidence="1" type="ORF">SAMN04487909_110123</name>
</gene>
<dbReference type="Proteomes" id="UP000182836">
    <property type="component" value="Unassembled WGS sequence"/>
</dbReference>
<dbReference type="GO" id="GO:0019441">
    <property type="term" value="P:L-tryptophan catabolic process to kynurenine"/>
    <property type="evidence" value="ECO:0007669"/>
    <property type="project" value="InterPro"/>
</dbReference>
<dbReference type="InterPro" id="IPR037175">
    <property type="entry name" value="KFase_sf"/>
</dbReference>
<protein>
    <submittedName>
        <fullName evidence="1">Kynurenine formamidase</fullName>
    </submittedName>
</protein>
<dbReference type="PANTHER" id="PTHR31118:SF12">
    <property type="entry name" value="CYCLASE-LIKE PROTEIN 2"/>
    <property type="match status" value="1"/>
</dbReference>
<sequence length="217" mass="24033">MARLVDLTMPWGPEVQPLEGHPSIRFTPITTHEVEKRSNTEVLFSIHTGTHIDSPYHFFSEGKTIEQLPLDIFIGPALLVDLREVAKPNHEITLGELREVGGLTEELVQGKRLVLWGDWASKHWNSKKLYESNPYLSQEAATWLRDAGVVAVGLDFAVDGAPPYPNHPILLGSEIPLIENLVNLEAIQAREFMLIALPLPIVGGDGSPARVVARIDD</sequence>
<name>A0A1G8Q9R2_ANEMI</name>
<dbReference type="Gene3D" id="3.50.30.50">
    <property type="entry name" value="Putative cyclase"/>
    <property type="match status" value="1"/>
</dbReference>
<reference evidence="1 2" key="1">
    <citation type="submission" date="2016-10" db="EMBL/GenBank/DDBJ databases">
        <authorList>
            <person name="de Groot N.N."/>
        </authorList>
    </citation>
    <scope>NUCLEOTIDE SEQUENCE [LARGE SCALE GENOMIC DNA]</scope>
    <source>
        <strain evidence="1 2">DSM 2895</strain>
    </source>
</reference>
<dbReference type="EMBL" id="FNED01000010">
    <property type="protein sequence ID" value="SDJ01306.1"/>
    <property type="molecule type" value="Genomic_DNA"/>
</dbReference>
<evidence type="ECO:0000313" key="2">
    <source>
        <dbReference type="Proteomes" id="UP000182836"/>
    </source>
</evidence>
<dbReference type="AlphaFoldDB" id="A0A1G8Q9R2"/>
<organism evidence="1 2">
    <name type="scientific">Aneurinibacillus migulanus</name>
    <name type="common">Bacillus migulanus</name>
    <dbReference type="NCBI Taxonomy" id="47500"/>
    <lineage>
        <taxon>Bacteria</taxon>
        <taxon>Bacillati</taxon>
        <taxon>Bacillota</taxon>
        <taxon>Bacilli</taxon>
        <taxon>Bacillales</taxon>
        <taxon>Paenibacillaceae</taxon>
        <taxon>Aneurinibacillus group</taxon>
        <taxon>Aneurinibacillus</taxon>
    </lineage>
</organism>
<evidence type="ECO:0000313" key="1">
    <source>
        <dbReference type="EMBL" id="SDJ01306.1"/>
    </source>
</evidence>